<gene>
    <name evidence="3" type="ORF">H5410_052391</name>
</gene>
<evidence type="ECO:0000256" key="1">
    <source>
        <dbReference type="SAM" id="MobiDB-lite"/>
    </source>
</evidence>
<comment type="caution">
    <text evidence="3">The sequence shown here is derived from an EMBL/GenBank/DDBJ whole genome shotgun (WGS) entry which is preliminary data.</text>
</comment>
<evidence type="ECO:0000313" key="4">
    <source>
        <dbReference type="Proteomes" id="UP000824120"/>
    </source>
</evidence>
<dbReference type="Proteomes" id="UP000824120">
    <property type="component" value="Chromosome 10"/>
</dbReference>
<organism evidence="3 4">
    <name type="scientific">Solanum commersonii</name>
    <name type="common">Commerson's wild potato</name>
    <name type="synonym">Commerson's nightshade</name>
    <dbReference type="NCBI Taxonomy" id="4109"/>
    <lineage>
        <taxon>Eukaryota</taxon>
        <taxon>Viridiplantae</taxon>
        <taxon>Streptophyta</taxon>
        <taxon>Embryophyta</taxon>
        <taxon>Tracheophyta</taxon>
        <taxon>Spermatophyta</taxon>
        <taxon>Magnoliopsida</taxon>
        <taxon>eudicotyledons</taxon>
        <taxon>Gunneridae</taxon>
        <taxon>Pentapetalae</taxon>
        <taxon>asterids</taxon>
        <taxon>lamiids</taxon>
        <taxon>Solanales</taxon>
        <taxon>Solanaceae</taxon>
        <taxon>Solanoideae</taxon>
        <taxon>Solaneae</taxon>
        <taxon>Solanum</taxon>
    </lineage>
</organism>
<dbReference type="EMBL" id="JACXVP010000010">
    <property type="protein sequence ID" value="KAG5581764.1"/>
    <property type="molecule type" value="Genomic_DNA"/>
</dbReference>
<keyword evidence="4" id="KW-1185">Reference proteome</keyword>
<name>A0A9J5X397_SOLCO</name>
<reference evidence="3 4" key="1">
    <citation type="submission" date="2020-09" db="EMBL/GenBank/DDBJ databases">
        <title>De no assembly of potato wild relative species, Solanum commersonii.</title>
        <authorList>
            <person name="Cho K."/>
        </authorList>
    </citation>
    <scope>NUCLEOTIDE SEQUENCE [LARGE SCALE GENOMIC DNA]</scope>
    <source>
        <strain evidence="3">LZ3.2</strain>
        <tissue evidence="3">Leaf</tissue>
    </source>
</reference>
<evidence type="ECO:0000313" key="3">
    <source>
        <dbReference type="EMBL" id="KAG5581764.1"/>
    </source>
</evidence>
<dbReference type="AlphaFoldDB" id="A0A9J5X397"/>
<feature type="region of interest" description="Disordered" evidence="1">
    <location>
        <begin position="306"/>
        <end position="469"/>
    </location>
</feature>
<dbReference type="Pfam" id="PF14111">
    <property type="entry name" value="DUF4283"/>
    <property type="match status" value="1"/>
</dbReference>
<dbReference type="PANTHER" id="PTHR31286">
    <property type="entry name" value="GLYCINE-RICH CELL WALL STRUCTURAL PROTEIN 1.8-LIKE"/>
    <property type="match status" value="1"/>
</dbReference>
<dbReference type="InterPro" id="IPR025558">
    <property type="entry name" value="DUF4283"/>
</dbReference>
<feature type="compositionally biased region" description="Polar residues" evidence="1">
    <location>
        <begin position="404"/>
        <end position="417"/>
    </location>
</feature>
<dbReference type="PANTHER" id="PTHR31286:SF179">
    <property type="entry name" value="RNASE H TYPE-1 DOMAIN-CONTAINING PROTEIN"/>
    <property type="match status" value="1"/>
</dbReference>
<evidence type="ECO:0000259" key="2">
    <source>
        <dbReference type="Pfam" id="PF14111"/>
    </source>
</evidence>
<sequence>MATATVGQPPSGEVGPITQGITNTNGLPCTILMYANKVKAKSSQYMSVSMKQVAYLHGEPRIKWEGEEVEQMIINEDLQFAVIGKFSYEWPDIQDLRRLIPKQCELKGNVNIGLLSNTYVLIRTTLLEDYVTLLSKPQFYITKNHWSYPMRTLKWDPMFNPEEETSIAVDMATLNKTRPSCARVKNQCGSEEEDREVVKKWISIKYGYVPKYCNTCKLQGHNKKECFIIHPELYPKEDEEEIVRKKNNDNTETERTTIGKEDEVQQELNVFQIQRRKKGYRRGNYFDNGGRKDQKIVTTNMYEALEEGGDKEIGEASRGNKNGKQTTSEQEEPSKSTNEKGLFGEGADRNKEIADMEGIKRLNSTQNEGQIEASSGESKTLQSINLNQSVEGFREDDQRDSNEDIGSSHSTKSSPRQHYNRNKEDMMGLTEREKSNGEQTNINSPTQQEKQQKQDKEEDECIEANIESW</sequence>
<protein>
    <recommendedName>
        <fullName evidence="2">DUF4283 domain-containing protein</fullName>
    </recommendedName>
</protein>
<feature type="compositionally biased region" description="Polar residues" evidence="1">
    <location>
        <begin position="437"/>
        <end position="446"/>
    </location>
</feature>
<feature type="domain" description="DUF4283" evidence="2">
    <location>
        <begin position="75"/>
        <end position="163"/>
    </location>
</feature>
<feature type="compositionally biased region" description="Basic and acidic residues" evidence="1">
    <location>
        <begin position="421"/>
        <end position="436"/>
    </location>
</feature>
<feature type="compositionally biased region" description="Polar residues" evidence="1">
    <location>
        <begin position="362"/>
        <end position="390"/>
    </location>
</feature>
<proteinExistence type="predicted"/>
<accession>A0A9J5X397</accession>
<dbReference type="InterPro" id="IPR040256">
    <property type="entry name" value="At4g02000-like"/>
</dbReference>
<feature type="compositionally biased region" description="Basic and acidic residues" evidence="1">
    <location>
        <begin position="346"/>
        <end position="360"/>
    </location>
</feature>
<feature type="compositionally biased region" description="Polar residues" evidence="1">
    <location>
        <begin position="319"/>
        <end position="328"/>
    </location>
</feature>
<feature type="compositionally biased region" description="Basic and acidic residues" evidence="1">
    <location>
        <begin position="392"/>
        <end position="402"/>
    </location>
</feature>